<organism evidence="3 4">
    <name type="scientific">Fulvivirga marina</name>
    <dbReference type="NCBI Taxonomy" id="2494733"/>
    <lineage>
        <taxon>Bacteria</taxon>
        <taxon>Pseudomonadati</taxon>
        <taxon>Bacteroidota</taxon>
        <taxon>Cytophagia</taxon>
        <taxon>Cytophagales</taxon>
        <taxon>Fulvivirgaceae</taxon>
        <taxon>Fulvivirga</taxon>
    </lineage>
</organism>
<sequence>MSNKKVYLKSNVVPEPLFEGWYAWSHLISPATAARNITDRHLKIINSYIQAPQIHAAAVKNPKMLGGPFMDFNGVDRKADVEVHKQQILERQQKMIELSDAIKELNSMLMNEAKGYSLEPLYEKVPDILKGYVELTYDTNNQPSYRFFESLLYKSEYYDDSYQSIALYLIEEDDRPFVLSTPRLSEEGVIHLRIPFNHKGIDELFKMQRVPNSYEKIRDELGISPEDEEIFKTFFTETPPKPYEKYEGEGIRTRYFGHACILVETKDVSILADPVISYGYDSEISRYTYTDLPDEIDFVLITHNHQDHILFETLLQLRHKIKHIIVPRNGSGELQDPNLKLMFNHLGFDNVIELSEMDSIKIGDCEITGLPFLGEHADLNIATKLCHHVKFEDKLSVLFAADSCNIEPKLYEHVQKVIGNVDVLFLGMECDGAPLSWLYGPLITEKLDRDKDQSRRLAGSNYERGMHIVDQFSPKETYVYAMGQEPWLNYIMTIKYTPESNPIIASNKLIEDCKTRGTEAERLFGEKEIFYN</sequence>
<comment type="caution">
    <text evidence="3">The sequence shown here is derived from an EMBL/GenBank/DDBJ whole genome shotgun (WGS) entry which is preliminary data.</text>
</comment>
<dbReference type="GO" id="GO:0070292">
    <property type="term" value="P:N-acylphosphatidylethanolamine metabolic process"/>
    <property type="evidence" value="ECO:0007669"/>
    <property type="project" value="TreeGrafter"/>
</dbReference>
<feature type="domain" description="Metallo-beta-lactamase" evidence="1">
    <location>
        <begin position="270"/>
        <end position="426"/>
    </location>
</feature>
<accession>A0A937KDY7</accession>
<dbReference type="Gene3D" id="3.60.15.10">
    <property type="entry name" value="Ribonuclease Z/Hydroxyacylglutathione hydrolase-like"/>
    <property type="match status" value="1"/>
</dbReference>
<protein>
    <submittedName>
        <fullName evidence="3">MBL fold metallo-hydrolase</fullName>
    </submittedName>
</protein>
<evidence type="ECO:0000313" key="3">
    <source>
        <dbReference type="EMBL" id="MBL6449147.1"/>
    </source>
</evidence>
<dbReference type="EMBL" id="JAEUGD010000066">
    <property type="protein sequence ID" value="MBL6449147.1"/>
    <property type="molecule type" value="Genomic_DNA"/>
</dbReference>
<dbReference type="RefSeq" id="WP_202858682.1">
    <property type="nucleotide sequence ID" value="NZ_JAEUGD010000066.1"/>
</dbReference>
<keyword evidence="4" id="KW-1185">Reference proteome</keyword>
<dbReference type="Pfam" id="PF18456">
    <property type="entry name" value="CmlA_N"/>
    <property type="match status" value="1"/>
</dbReference>
<reference evidence="3" key="1">
    <citation type="submission" date="2021-01" db="EMBL/GenBank/DDBJ databases">
        <title>Fulvivirga kasyanovii gen. nov., sp nov., a novel member of the phylum Bacteroidetes isolated from seawater in a mussel farm.</title>
        <authorList>
            <person name="Zhao L.-H."/>
            <person name="Wang Z.-J."/>
        </authorList>
    </citation>
    <scope>NUCLEOTIDE SEQUENCE</scope>
    <source>
        <strain evidence="3">29W222</strain>
    </source>
</reference>
<evidence type="ECO:0000259" key="1">
    <source>
        <dbReference type="Pfam" id="PF12706"/>
    </source>
</evidence>
<dbReference type="PANTHER" id="PTHR15032:SF32">
    <property type="entry name" value="METALLO-BETA-LACTAMASE DOMAIN-CONTAINING PROTEIN"/>
    <property type="match status" value="1"/>
</dbReference>
<dbReference type="PANTHER" id="PTHR15032">
    <property type="entry name" value="N-ACYL-PHOSPHATIDYLETHANOLAMINE-HYDROLYZING PHOSPHOLIPASE D"/>
    <property type="match status" value="1"/>
</dbReference>
<dbReference type="Proteomes" id="UP000614216">
    <property type="component" value="Unassembled WGS sequence"/>
</dbReference>
<name>A0A937KDY7_9BACT</name>
<dbReference type="InterPro" id="IPR001279">
    <property type="entry name" value="Metallo-B-lactamas"/>
</dbReference>
<evidence type="ECO:0000259" key="2">
    <source>
        <dbReference type="Pfam" id="PF18456"/>
    </source>
</evidence>
<proteinExistence type="predicted"/>
<evidence type="ECO:0000313" key="4">
    <source>
        <dbReference type="Proteomes" id="UP000614216"/>
    </source>
</evidence>
<dbReference type="GO" id="GO:0005737">
    <property type="term" value="C:cytoplasm"/>
    <property type="evidence" value="ECO:0007669"/>
    <property type="project" value="TreeGrafter"/>
</dbReference>
<dbReference type="AlphaFoldDB" id="A0A937KDY7"/>
<dbReference type="SUPFAM" id="SSF56281">
    <property type="entry name" value="Metallo-hydrolase/oxidoreductase"/>
    <property type="match status" value="1"/>
</dbReference>
<feature type="domain" description="Diiron non-heme beta-hydroxylase N-terminal" evidence="2">
    <location>
        <begin position="7"/>
        <end position="239"/>
    </location>
</feature>
<dbReference type="InterPro" id="IPR041141">
    <property type="entry name" value="CmlA_N"/>
</dbReference>
<dbReference type="InterPro" id="IPR036866">
    <property type="entry name" value="RibonucZ/Hydroxyglut_hydro"/>
</dbReference>
<gene>
    <name evidence="3" type="ORF">JMN32_22740</name>
</gene>
<dbReference type="GO" id="GO:0070291">
    <property type="term" value="P:N-acylethanolamine metabolic process"/>
    <property type="evidence" value="ECO:0007669"/>
    <property type="project" value="TreeGrafter"/>
</dbReference>
<dbReference type="Pfam" id="PF12706">
    <property type="entry name" value="Lactamase_B_2"/>
    <property type="match status" value="1"/>
</dbReference>
<dbReference type="GO" id="GO:0070290">
    <property type="term" value="F:N-acylphosphatidylethanolamine-specific phospholipase D activity"/>
    <property type="evidence" value="ECO:0007669"/>
    <property type="project" value="TreeGrafter"/>
</dbReference>